<evidence type="ECO:0000313" key="3">
    <source>
        <dbReference type="Proteomes" id="UP000536746"/>
    </source>
</evidence>
<dbReference type="RefSeq" id="WP_079216882.1">
    <property type="nucleotide sequence ID" value="NZ_CP018845.1"/>
</dbReference>
<keyword evidence="3" id="KW-1185">Reference proteome</keyword>
<protein>
    <submittedName>
        <fullName evidence="2">Uncharacterized protein</fullName>
    </submittedName>
</protein>
<name>A0ABX2LZ90_9BURK</name>
<accession>A0ABX2LZ90</accession>
<dbReference type="Proteomes" id="UP000536746">
    <property type="component" value="Unassembled WGS sequence"/>
</dbReference>
<evidence type="ECO:0000313" key="2">
    <source>
        <dbReference type="EMBL" id="NUU02999.1"/>
    </source>
</evidence>
<organism evidence="2 3">
    <name type="scientific">Herbaspirillum robiniae</name>
    <dbReference type="NCBI Taxonomy" id="2014887"/>
    <lineage>
        <taxon>Bacteria</taxon>
        <taxon>Pseudomonadati</taxon>
        <taxon>Pseudomonadota</taxon>
        <taxon>Betaproteobacteria</taxon>
        <taxon>Burkholderiales</taxon>
        <taxon>Oxalobacteraceae</taxon>
        <taxon>Herbaspirillum</taxon>
    </lineage>
</organism>
<gene>
    <name evidence="2" type="ORF">HNO84_15445</name>
</gene>
<proteinExistence type="predicted"/>
<comment type="caution">
    <text evidence="2">The sequence shown here is derived from an EMBL/GenBank/DDBJ whole genome shotgun (WGS) entry which is preliminary data.</text>
</comment>
<evidence type="ECO:0000256" key="1">
    <source>
        <dbReference type="SAM" id="MobiDB-lite"/>
    </source>
</evidence>
<dbReference type="EMBL" id="JABFMT010000016">
    <property type="protein sequence ID" value="NUU02999.1"/>
    <property type="molecule type" value="Genomic_DNA"/>
</dbReference>
<feature type="region of interest" description="Disordered" evidence="1">
    <location>
        <begin position="57"/>
        <end position="90"/>
    </location>
</feature>
<reference evidence="2 3" key="1">
    <citation type="journal article" date="2020" name="Front. Plant Sci.">
        <title>Isolation of Rhizosphere Bacteria That Improve Quality and Water Stress Tolerance in Greenhouse Ornamentals.</title>
        <authorList>
            <person name="Nordstedt N.P."/>
            <person name="Jones M.L."/>
        </authorList>
    </citation>
    <scope>NUCLEOTIDE SEQUENCE [LARGE SCALE GENOMIC DNA]</scope>
    <source>
        <strain evidence="2 3">C6C2</strain>
    </source>
</reference>
<sequence>MGDGNESLRIQSSIAHLVNEPGQGIELQQCNAARRTEELARGIAEFLLRPKTKIGIIQRNNRKNRHHDQNNDAETQSEKLQRTRHSPVFL</sequence>